<proteinExistence type="predicted"/>
<sequence>ASSGNATPEPVEEEETEESGQSWLYSHLATFPIEDQAITTLLEGDLSVFIRFHALTSDPNRILYVVVRKRKIIVEEEVS</sequence>
<dbReference type="EMBL" id="BTSY01000006">
    <property type="protein sequence ID" value="GMT34437.1"/>
    <property type="molecule type" value="Genomic_DNA"/>
</dbReference>
<evidence type="ECO:0000313" key="2">
    <source>
        <dbReference type="EMBL" id="GMT34437.1"/>
    </source>
</evidence>
<gene>
    <name evidence="2" type="ORF">PFISCL1PPCAC_25734</name>
</gene>
<reference evidence="2" key="1">
    <citation type="submission" date="2023-10" db="EMBL/GenBank/DDBJ databases">
        <title>Genome assembly of Pristionchus species.</title>
        <authorList>
            <person name="Yoshida K."/>
            <person name="Sommer R.J."/>
        </authorList>
    </citation>
    <scope>NUCLEOTIDE SEQUENCE</scope>
    <source>
        <strain evidence="2">RS5133</strain>
    </source>
</reference>
<feature type="non-terminal residue" evidence="2">
    <location>
        <position position="79"/>
    </location>
</feature>
<comment type="caution">
    <text evidence="2">The sequence shown here is derived from an EMBL/GenBank/DDBJ whole genome shotgun (WGS) entry which is preliminary data.</text>
</comment>
<evidence type="ECO:0000313" key="3">
    <source>
        <dbReference type="Proteomes" id="UP001432322"/>
    </source>
</evidence>
<feature type="non-terminal residue" evidence="2">
    <location>
        <position position="1"/>
    </location>
</feature>
<keyword evidence="3" id="KW-1185">Reference proteome</keyword>
<evidence type="ECO:0000256" key="1">
    <source>
        <dbReference type="SAM" id="MobiDB-lite"/>
    </source>
</evidence>
<dbReference type="Proteomes" id="UP001432322">
    <property type="component" value="Unassembled WGS sequence"/>
</dbReference>
<feature type="region of interest" description="Disordered" evidence="1">
    <location>
        <begin position="1"/>
        <end position="20"/>
    </location>
</feature>
<accession>A0AAV5WXG6</accession>
<protein>
    <submittedName>
        <fullName evidence="2">Uncharacterized protein</fullName>
    </submittedName>
</protein>
<dbReference type="AlphaFoldDB" id="A0AAV5WXG6"/>
<organism evidence="2 3">
    <name type="scientific">Pristionchus fissidentatus</name>
    <dbReference type="NCBI Taxonomy" id="1538716"/>
    <lineage>
        <taxon>Eukaryota</taxon>
        <taxon>Metazoa</taxon>
        <taxon>Ecdysozoa</taxon>
        <taxon>Nematoda</taxon>
        <taxon>Chromadorea</taxon>
        <taxon>Rhabditida</taxon>
        <taxon>Rhabditina</taxon>
        <taxon>Diplogasteromorpha</taxon>
        <taxon>Diplogasteroidea</taxon>
        <taxon>Neodiplogasteridae</taxon>
        <taxon>Pristionchus</taxon>
    </lineage>
</organism>
<name>A0AAV5WXG6_9BILA</name>